<comment type="caution">
    <text evidence="1">The sequence shown here is derived from an EMBL/GenBank/DDBJ whole genome shotgun (WGS) entry which is preliminary data.</text>
</comment>
<accession>A0ACC2I2W3</accession>
<evidence type="ECO:0000313" key="2">
    <source>
        <dbReference type="Proteomes" id="UP001153334"/>
    </source>
</evidence>
<dbReference type="Proteomes" id="UP001153334">
    <property type="component" value="Unassembled WGS sequence"/>
</dbReference>
<proteinExistence type="predicted"/>
<reference evidence="1" key="1">
    <citation type="submission" date="2022-11" db="EMBL/GenBank/DDBJ databases">
        <title>Genome Sequence of Nemania bipapillata.</title>
        <authorList>
            <person name="Buettner E."/>
        </authorList>
    </citation>
    <scope>NUCLEOTIDE SEQUENCE</scope>
    <source>
        <strain evidence="1">CP14</strain>
    </source>
</reference>
<evidence type="ECO:0000313" key="1">
    <source>
        <dbReference type="EMBL" id="KAJ8109616.1"/>
    </source>
</evidence>
<protein>
    <submittedName>
        <fullName evidence="1">Uncharacterized protein</fullName>
    </submittedName>
</protein>
<gene>
    <name evidence="1" type="ORF">ONZ43_g6086</name>
</gene>
<dbReference type="EMBL" id="JAPESX010002059">
    <property type="protein sequence ID" value="KAJ8109616.1"/>
    <property type="molecule type" value="Genomic_DNA"/>
</dbReference>
<sequence length="420" mass="45812">MFKRKWSALPADVKFPSNLKGLGYFINKDSEVRSIENEDNYFKFFINRNLRVCERQRFAMNHEIHKRLNDLGLCKLSLPLPASDGTPPLASVPIFASASIREKSRVVIIFGETHQDLGVLAHRVIGGNGGIDKGSLVSVVKALLQQQCSSMDPTPPGIILANMGELIWWPEGERTLSKSAFDATPMRSAAHIGNYIDAKVNRVPGNESPVAHVKYIFETVVSTLVDSNAGLDIIGLGDGADVVESYWNCSATWDRVGSRINCFASVGGQFPAWEVKCDGLQDFLQDRTRAYVPSDEPLGSVLSGPSGNPLTSTFTRLGCPVFSAGEPQHVETLFIASHLTVLDWLQEVADISASGKTYKNPMFVSIYSDGPDEDNWGNLGVEEMGCADGREETGADVSPPVTITRDDALRMDSTAEIAQK</sequence>
<keyword evidence="2" id="KW-1185">Reference proteome</keyword>
<name>A0ACC2I2W3_9PEZI</name>
<organism evidence="1 2">
    <name type="scientific">Nemania bipapillata</name>
    <dbReference type="NCBI Taxonomy" id="110536"/>
    <lineage>
        <taxon>Eukaryota</taxon>
        <taxon>Fungi</taxon>
        <taxon>Dikarya</taxon>
        <taxon>Ascomycota</taxon>
        <taxon>Pezizomycotina</taxon>
        <taxon>Sordariomycetes</taxon>
        <taxon>Xylariomycetidae</taxon>
        <taxon>Xylariales</taxon>
        <taxon>Xylariaceae</taxon>
        <taxon>Nemania</taxon>
    </lineage>
</organism>